<proteinExistence type="predicted"/>
<dbReference type="AlphaFoldDB" id="A0A7V8NTK6"/>
<gene>
    <name evidence="2" type="ORF">HRJ53_20000</name>
</gene>
<evidence type="ECO:0000313" key="2">
    <source>
        <dbReference type="EMBL" id="MBA0087274.1"/>
    </source>
</evidence>
<feature type="non-terminal residue" evidence="2">
    <location>
        <position position="60"/>
    </location>
</feature>
<feature type="chain" id="PRO_5031490054" evidence="1">
    <location>
        <begin position="21"/>
        <end position="60"/>
    </location>
</feature>
<comment type="caution">
    <text evidence="2">The sequence shown here is derived from an EMBL/GenBank/DDBJ whole genome shotgun (WGS) entry which is preliminary data.</text>
</comment>
<accession>A0A7V8NTK6</accession>
<protein>
    <submittedName>
        <fullName evidence="2">Uncharacterized protein</fullName>
    </submittedName>
</protein>
<reference evidence="2" key="1">
    <citation type="submission" date="2020-06" db="EMBL/GenBank/DDBJ databases">
        <title>Legume-microbial interactions unlock mineral nutrients during tropical forest succession.</title>
        <authorList>
            <person name="Epihov D.Z."/>
        </authorList>
    </citation>
    <scope>NUCLEOTIDE SEQUENCE [LARGE SCALE GENOMIC DNA]</scope>
    <source>
        <strain evidence="2">Pan2503</strain>
    </source>
</reference>
<evidence type="ECO:0000313" key="3">
    <source>
        <dbReference type="Proteomes" id="UP000567293"/>
    </source>
</evidence>
<keyword evidence="1" id="KW-0732">Signal</keyword>
<evidence type="ECO:0000256" key="1">
    <source>
        <dbReference type="SAM" id="SignalP"/>
    </source>
</evidence>
<sequence length="60" mass="6420">MKKLVCEFLLILAWAVPVAASPEYSIQAVRYASAEGEVAGLVMGGPKGEKITIAMVVWLI</sequence>
<dbReference type="Proteomes" id="UP000567293">
    <property type="component" value="Unassembled WGS sequence"/>
</dbReference>
<feature type="signal peptide" evidence="1">
    <location>
        <begin position="1"/>
        <end position="20"/>
    </location>
</feature>
<organism evidence="2 3">
    <name type="scientific">Candidatus Acidiferrum panamense</name>
    <dbReference type="NCBI Taxonomy" id="2741543"/>
    <lineage>
        <taxon>Bacteria</taxon>
        <taxon>Pseudomonadati</taxon>
        <taxon>Acidobacteriota</taxon>
        <taxon>Terriglobia</taxon>
        <taxon>Candidatus Acidiferrales</taxon>
        <taxon>Candidatus Acidiferrum</taxon>
    </lineage>
</organism>
<keyword evidence="3" id="KW-1185">Reference proteome</keyword>
<name>A0A7V8NTK6_9BACT</name>
<dbReference type="EMBL" id="JACDQQ010001921">
    <property type="protein sequence ID" value="MBA0087274.1"/>
    <property type="molecule type" value="Genomic_DNA"/>
</dbReference>